<evidence type="ECO:0000313" key="2">
    <source>
        <dbReference type="EMBL" id="KAJ4433212.1"/>
    </source>
</evidence>
<organism evidence="2 3">
    <name type="scientific">Periplaneta americana</name>
    <name type="common">American cockroach</name>
    <name type="synonym">Blatta americana</name>
    <dbReference type="NCBI Taxonomy" id="6978"/>
    <lineage>
        <taxon>Eukaryota</taxon>
        <taxon>Metazoa</taxon>
        <taxon>Ecdysozoa</taxon>
        <taxon>Arthropoda</taxon>
        <taxon>Hexapoda</taxon>
        <taxon>Insecta</taxon>
        <taxon>Pterygota</taxon>
        <taxon>Neoptera</taxon>
        <taxon>Polyneoptera</taxon>
        <taxon>Dictyoptera</taxon>
        <taxon>Blattodea</taxon>
        <taxon>Blattoidea</taxon>
        <taxon>Blattidae</taxon>
        <taxon>Blattinae</taxon>
        <taxon>Periplaneta</taxon>
    </lineage>
</organism>
<accession>A0ABQ8SGK9</accession>
<gene>
    <name evidence="2" type="ORF">ANN_15469</name>
</gene>
<dbReference type="InterPro" id="IPR043502">
    <property type="entry name" value="DNA/RNA_pol_sf"/>
</dbReference>
<dbReference type="Proteomes" id="UP001148838">
    <property type="component" value="Unassembled WGS sequence"/>
</dbReference>
<evidence type="ECO:0000313" key="3">
    <source>
        <dbReference type="Proteomes" id="UP001148838"/>
    </source>
</evidence>
<dbReference type="PROSITE" id="PS50878">
    <property type="entry name" value="RT_POL"/>
    <property type="match status" value="1"/>
</dbReference>
<feature type="domain" description="Reverse transcriptase" evidence="1">
    <location>
        <begin position="1"/>
        <end position="97"/>
    </location>
</feature>
<sequence length="154" mass="17353">MTTQYGFNLSPSEEQLTVIGFADDIVIIGKDKKSALTLFNHAVQQFHEIGLDININKCKGMCIKKGQLFEENFHISSGNEIAGLQRGDFIRYLGVNFYDEINFDPLSTLSKLRTNVELLISSPHLQADLKYNIINTSICPSLIYPFQTVPPKKL</sequence>
<name>A0ABQ8SGK9_PERAM</name>
<proteinExistence type="predicted"/>
<dbReference type="SUPFAM" id="SSF56672">
    <property type="entry name" value="DNA/RNA polymerases"/>
    <property type="match status" value="1"/>
</dbReference>
<dbReference type="InterPro" id="IPR000477">
    <property type="entry name" value="RT_dom"/>
</dbReference>
<dbReference type="EMBL" id="JAJSOF020000027">
    <property type="protein sequence ID" value="KAJ4433212.1"/>
    <property type="molecule type" value="Genomic_DNA"/>
</dbReference>
<comment type="caution">
    <text evidence="2">The sequence shown here is derived from an EMBL/GenBank/DDBJ whole genome shotgun (WGS) entry which is preliminary data.</text>
</comment>
<evidence type="ECO:0000259" key="1">
    <source>
        <dbReference type="PROSITE" id="PS50878"/>
    </source>
</evidence>
<keyword evidence="3" id="KW-1185">Reference proteome</keyword>
<dbReference type="Pfam" id="PF00078">
    <property type="entry name" value="RVT_1"/>
    <property type="match status" value="1"/>
</dbReference>
<reference evidence="2 3" key="1">
    <citation type="journal article" date="2022" name="Allergy">
        <title>Genome assembly and annotation of Periplaneta americana reveal a comprehensive cockroach allergen profile.</title>
        <authorList>
            <person name="Wang L."/>
            <person name="Xiong Q."/>
            <person name="Saelim N."/>
            <person name="Wang L."/>
            <person name="Nong W."/>
            <person name="Wan A.T."/>
            <person name="Shi M."/>
            <person name="Liu X."/>
            <person name="Cao Q."/>
            <person name="Hui J.H.L."/>
            <person name="Sookrung N."/>
            <person name="Leung T.F."/>
            <person name="Tungtrongchitr A."/>
            <person name="Tsui S.K.W."/>
        </authorList>
    </citation>
    <scope>NUCLEOTIDE SEQUENCE [LARGE SCALE GENOMIC DNA]</scope>
    <source>
        <strain evidence="2">PWHHKU_190912</strain>
    </source>
</reference>
<protein>
    <recommendedName>
        <fullName evidence="1">Reverse transcriptase domain-containing protein</fullName>
    </recommendedName>
</protein>